<reference evidence="2 3" key="1">
    <citation type="submission" date="2016-11" db="EMBL/GenBank/DDBJ databases">
        <authorList>
            <person name="Jaros S."/>
            <person name="Januszkiewicz K."/>
            <person name="Wedrychowicz H."/>
        </authorList>
    </citation>
    <scope>NUCLEOTIDE SEQUENCE [LARGE SCALE GENOMIC DNA]</scope>
    <source>
        <strain evidence="2 3">DSM 21120</strain>
    </source>
</reference>
<dbReference type="InterPro" id="IPR050535">
    <property type="entry name" value="DNA_Repair-Maintenance_Comp"/>
</dbReference>
<protein>
    <submittedName>
        <fullName evidence="2">DNA repair exonuclease SbcCD nuclease subunit</fullName>
    </submittedName>
</protein>
<dbReference type="SUPFAM" id="SSF56300">
    <property type="entry name" value="Metallo-dependent phosphatases"/>
    <property type="match status" value="1"/>
</dbReference>
<name>A0A1M5NZI9_9FIRM</name>
<keyword evidence="2" id="KW-0378">Hydrolase</keyword>
<dbReference type="PANTHER" id="PTHR30337">
    <property type="entry name" value="COMPONENT OF ATP-DEPENDENT DSDNA EXONUCLEASE"/>
    <property type="match status" value="1"/>
</dbReference>
<dbReference type="Gene3D" id="3.60.21.10">
    <property type="match status" value="1"/>
</dbReference>
<organism evidence="2 3">
    <name type="scientific">Anaerosphaera aminiphila DSM 21120</name>
    <dbReference type="NCBI Taxonomy" id="1120995"/>
    <lineage>
        <taxon>Bacteria</taxon>
        <taxon>Bacillati</taxon>
        <taxon>Bacillota</taxon>
        <taxon>Tissierellia</taxon>
        <taxon>Tissierellales</taxon>
        <taxon>Peptoniphilaceae</taxon>
        <taxon>Anaerosphaera</taxon>
    </lineage>
</organism>
<keyword evidence="2" id="KW-0540">Nuclease</keyword>
<evidence type="ECO:0000313" key="2">
    <source>
        <dbReference type="EMBL" id="SHG94383.1"/>
    </source>
</evidence>
<accession>A0A1M5NZI9</accession>
<dbReference type="Pfam" id="PF00149">
    <property type="entry name" value="Metallophos"/>
    <property type="match status" value="1"/>
</dbReference>
<dbReference type="PANTHER" id="PTHR30337:SF0">
    <property type="entry name" value="NUCLEASE SBCCD SUBUNIT D"/>
    <property type="match status" value="1"/>
</dbReference>
<proteinExistence type="predicted"/>
<gene>
    <name evidence="2" type="ORF">SAMN02745245_00108</name>
</gene>
<dbReference type="AlphaFoldDB" id="A0A1M5NZI9"/>
<dbReference type="OrthoDB" id="9773856at2"/>
<keyword evidence="3" id="KW-1185">Reference proteome</keyword>
<dbReference type="RefSeq" id="WP_073182773.1">
    <property type="nucleotide sequence ID" value="NZ_FQXI01000001.1"/>
</dbReference>
<sequence>MKLLYFTDSHLRSTNPKNRLDNFYETLKQKTSEIVDISISENVDYILHGGDLFDRPDTPISLVSDFFKIFNKFQCPIYIVSGNHDIFGHNTNTINRTMLGLLSNLGILNLVNDNKIILKKDNISVQLTSNPYSYGIDEKINIDKYKVTEKNNDVDYMIHMTHGFLVDKPFLKHIPHTLISDISDTLADITLGGHYHYGFNTVKIDNKYFINPGAIVRISNSLIELKRRPKVVIIELTDSITIKDIYLESALSGDLVLDRSEIERHKFKQDKIFEFKEIIDSSSNFNSLDIYELLTQISINESIDDKVKKEAIRRVQEIQIKGAEFS</sequence>
<feature type="domain" description="Calcineurin-like phosphoesterase" evidence="1">
    <location>
        <begin position="1"/>
        <end position="196"/>
    </location>
</feature>
<dbReference type="Proteomes" id="UP000184032">
    <property type="component" value="Unassembled WGS sequence"/>
</dbReference>
<dbReference type="InterPro" id="IPR004843">
    <property type="entry name" value="Calcineurin-like_PHP"/>
</dbReference>
<dbReference type="GO" id="GO:0004527">
    <property type="term" value="F:exonuclease activity"/>
    <property type="evidence" value="ECO:0007669"/>
    <property type="project" value="UniProtKB-KW"/>
</dbReference>
<evidence type="ECO:0000259" key="1">
    <source>
        <dbReference type="Pfam" id="PF00149"/>
    </source>
</evidence>
<keyword evidence="2" id="KW-0269">Exonuclease</keyword>
<dbReference type="InterPro" id="IPR029052">
    <property type="entry name" value="Metallo-depent_PP-like"/>
</dbReference>
<dbReference type="EMBL" id="FQXI01000001">
    <property type="protein sequence ID" value="SHG94383.1"/>
    <property type="molecule type" value="Genomic_DNA"/>
</dbReference>
<dbReference type="STRING" id="1120995.SAMN02745245_00108"/>
<evidence type="ECO:0000313" key="3">
    <source>
        <dbReference type="Proteomes" id="UP000184032"/>
    </source>
</evidence>